<keyword evidence="2" id="KW-0963">Cytoplasm</keyword>
<dbReference type="Gene3D" id="1.10.10.60">
    <property type="entry name" value="Homeodomain-like"/>
    <property type="match status" value="2"/>
</dbReference>
<evidence type="ECO:0000313" key="11">
    <source>
        <dbReference type="EMBL" id="MFC6316079.1"/>
    </source>
</evidence>
<dbReference type="PANTHER" id="PTHR42713">
    <property type="entry name" value="HISTIDINE KINASE-RELATED"/>
    <property type="match status" value="1"/>
</dbReference>
<dbReference type="PANTHER" id="PTHR42713:SF3">
    <property type="entry name" value="TRANSCRIPTIONAL REGULATORY PROTEIN HPTR"/>
    <property type="match status" value="1"/>
</dbReference>
<evidence type="ECO:0000256" key="7">
    <source>
        <dbReference type="ARBA" id="ARBA00023163"/>
    </source>
</evidence>
<proteinExistence type="predicted"/>
<dbReference type="InterPro" id="IPR018060">
    <property type="entry name" value="HTH_AraC"/>
</dbReference>
<evidence type="ECO:0000313" key="12">
    <source>
        <dbReference type="Proteomes" id="UP001596310"/>
    </source>
</evidence>
<dbReference type="PROSITE" id="PS00041">
    <property type="entry name" value="HTH_ARAC_FAMILY_1"/>
    <property type="match status" value="1"/>
</dbReference>
<comment type="subcellular location">
    <subcellularLocation>
        <location evidence="1">Cytoplasm</location>
    </subcellularLocation>
</comment>
<dbReference type="EMBL" id="JBHSSM010000024">
    <property type="protein sequence ID" value="MFC6316079.1"/>
    <property type="molecule type" value="Genomic_DNA"/>
</dbReference>
<dbReference type="Pfam" id="PF00072">
    <property type="entry name" value="Response_reg"/>
    <property type="match status" value="1"/>
</dbReference>
<evidence type="ECO:0000259" key="10">
    <source>
        <dbReference type="PROSITE" id="PS50110"/>
    </source>
</evidence>
<dbReference type="InterPro" id="IPR018062">
    <property type="entry name" value="HTH_AraC-typ_CS"/>
</dbReference>
<dbReference type="SMART" id="SM00342">
    <property type="entry name" value="HTH_ARAC"/>
    <property type="match status" value="1"/>
</dbReference>
<dbReference type="Gene3D" id="3.40.50.2300">
    <property type="match status" value="1"/>
</dbReference>
<dbReference type="CDD" id="cd17536">
    <property type="entry name" value="REC_YesN-like"/>
    <property type="match status" value="1"/>
</dbReference>
<protein>
    <submittedName>
        <fullName evidence="11">Response regulator</fullName>
    </submittedName>
</protein>
<evidence type="ECO:0000256" key="4">
    <source>
        <dbReference type="ARBA" id="ARBA00023012"/>
    </source>
</evidence>
<dbReference type="InterPro" id="IPR051552">
    <property type="entry name" value="HptR"/>
</dbReference>
<dbReference type="SUPFAM" id="SSF46689">
    <property type="entry name" value="Homeodomain-like"/>
    <property type="match status" value="2"/>
</dbReference>
<dbReference type="PROSITE" id="PS50110">
    <property type="entry name" value="RESPONSE_REGULATORY"/>
    <property type="match status" value="1"/>
</dbReference>
<dbReference type="InterPro" id="IPR001789">
    <property type="entry name" value="Sig_transdc_resp-reg_receiver"/>
</dbReference>
<keyword evidence="5" id="KW-0805">Transcription regulation</keyword>
<dbReference type="Pfam" id="PF12833">
    <property type="entry name" value="HTH_18"/>
    <property type="match status" value="1"/>
</dbReference>
<evidence type="ECO:0000256" key="6">
    <source>
        <dbReference type="ARBA" id="ARBA00023125"/>
    </source>
</evidence>
<name>A0ABW1UTD1_9LACO</name>
<keyword evidence="6" id="KW-0238">DNA-binding</keyword>
<dbReference type="InterPro" id="IPR011006">
    <property type="entry name" value="CheY-like_superfamily"/>
</dbReference>
<keyword evidence="7" id="KW-0804">Transcription</keyword>
<evidence type="ECO:0000256" key="1">
    <source>
        <dbReference type="ARBA" id="ARBA00004496"/>
    </source>
</evidence>
<dbReference type="Proteomes" id="UP001596310">
    <property type="component" value="Unassembled WGS sequence"/>
</dbReference>
<dbReference type="SMART" id="SM00448">
    <property type="entry name" value="REC"/>
    <property type="match status" value="1"/>
</dbReference>
<reference evidence="12" key="1">
    <citation type="journal article" date="2019" name="Int. J. Syst. Evol. Microbiol.">
        <title>The Global Catalogue of Microorganisms (GCM) 10K type strain sequencing project: providing services to taxonomists for standard genome sequencing and annotation.</title>
        <authorList>
            <consortium name="The Broad Institute Genomics Platform"/>
            <consortium name="The Broad Institute Genome Sequencing Center for Infectious Disease"/>
            <person name="Wu L."/>
            <person name="Ma J."/>
        </authorList>
    </citation>
    <scope>NUCLEOTIDE SEQUENCE [LARGE SCALE GENOMIC DNA]</scope>
    <source>
        <strain evidence="12">CCM 8897</strain>
    </source>
</reference>
<evidence type="ECO:0000256" key="8">
    <source>
        <dbReference type="PROSITE-ProRule" id="PRU00169"/>
    </source>
</evidence>
<dbReference type="PROSITE" id="PS01124">
    <property type="entry name" value="HTH_ARAC_FAMILY_2"/>
    <property type="match status" value="1"/>
</dbReference>
<dbReference type="RefSeq" id="WP_125597331.1">
    <property type="nucleotide sequence ID" value="NZ_JBHSSM010000024.1"/>
</dbReference>
<accession>A0ABW1UTD1</accession>
<dbReference type="PRINTS" id="PR00032">
    <property type="entry name" value="HTHARAC"/>
</dbReference>
<comment type="caution">
    <text evidence="11">The sequence shown here is derived from an EMBL/GenBank/DDBJ whole genome shotgun (WGS) entry which is preliminary data.</text>
</comment>
<evidence type="ECO:0000256" key="5">
    <source>
        <dbReference type="ARBA" id="ARBA00023015"/>
    </source>
</evidence>
<gene>
    <name evidence="11" type="ORF">ACFQHW_10940</name>
</gene>
<dbReference type="InterPro" id="IPR009057">
    <property type="entry name" value="Homeodomain-like_sf"/>
</dbReference>
<evidence type="ECO:0000256" key="2">
    <source>
        <dbReference type="ARBA" id="ARBA00022490"/>
    </source>
</evidence>
<sequence length="518" mass="59081">MYKVFIVEDEHLIRETLRQQIMKLGDRLNLSFAGEASDGEMGLAAIMELQPDIILTDIRMPFMDGLTFAKEARKVLPWTRIIFISGFDEFEYAKVALQVHADEYLLKPIKPQELQDTLARVVRILDQQHETAPKPDSDSSLLIDLKKNLFLNELFKGELAMPNAIATARGFDRSIVGKKSVVLLATNSLPHDGQDTEQLNDYLSYLFAKDKSIIFSCSSSKYIKFLIFDAQKETVLEKSYQIANTLIHVLDRSDQDDLAVGIGPVVDRLSDISFSFEQAQELLASYGQVRVEKIISYEDNMREGELSPTHPFKMDLANEIADLTEDNKEKLIAKLMQPQANYDRTRMRRFFVLTELSGMIKKKQDQIGTKFKDSASLDDLLTSSSNNHAFEQLIREMVDYLLDNKVQSAIPKYQSVVNQAIRFINENYTDPDISLTVVAEAVSLSPAHFSTIFSQSMTRTFIEYLTDKRIKLAKVLLTGTNKKLAEIAMDIGYNDPNYFSYLFKKREGVAPTEYRHQH</sequence>
<evidence type="ECO:0000256" key="3">
    <source>
        <dbReference type="ARBA" id="ARBA00022553"/>
    </source>
</evidence>
<feature type="domain" description="HTH araC/xylS-type" evidence="9">
    <location>
        <begin position="418"/>
        <end position="517"/>
    </location>
</feature>
<feature type="domain" description="Response regulatory" evidence="10">
    <location>
        <begin position="3"/>
        <end position="122"/>
    </location>
</feature>
<keyword evidence="3 8" id="KW-0597">Phosphoprotein</keyword>
<dbReference type="InterPro" id="IPR020449">
    <property type="entry name" value="Tscrpt_reg_AraC-type_HTH"/>
</dbReference>
<dbReference type="SUPFAM" id="SSF52172">
    <property type="entry name" value="CheY-like"/>
    <property type="match status" value="1"/>
</dbReference>
<organism evidence="11 12">
    <name type="scientific">Lapidilactobacillus achengensis</name>
    <dbReference type="NCBI Taxonomy" id="2486000"/>
    <lineage>
        <taxon>Bacteria</taxon>
        <taxon>Bacillati</taxon>
        <taxon>Bacillota</taxon>
        <taxon>Bacilli</taxon>
        <taxon>Lactobacillales</taxon>
        <taxon>Lactobacillaceae</taxon>
        <taxon>Lapidilactobacillus</taxon>
    </lineage>
</organism>
<feature type="modified residue" description="4-aspartylphosphate" evidence="8">
    <location>
        <position position="57"/>
    </location>
</feature>
<keyword evidence="4" id="KW-0902">Two-component regulatory system</keyword>
<keyword evidence="12" id="KW-1185">Reference proteome</keyword>
<evidence type="ECO:0000259" key="9">
    <source>
        <dbReference type="PROSITE" id="PS01124"/>
    </source>
</evidence>